<dbReference type="OMA" id="NVICACT"/>
<feature type="transmembrane region" description="Helical" evidence="1">
    <location>
        <begin position="373"/>
        <end position="396"/>
    </location>
</feature>
<name>C5M149_PERM5</name>
<dbReference type="InParanoid" id="C5M149"/>
<dbReference type="Proteomes" id="UP000007800">
    <property type="component" value="Unassembled WGS sequence"/>
</dbReference>
<dbReference type="AlphaFoldDB" id="C5M149"/>
<feature type="transmembrane region" description="Helical" evidence="1">
    <location>
        <begin position="550"/>
        <end position="573"/>
    </location>
</feature>
<dbReference type="EMBL" id="GG687290">
    <property type="protein sequence ID" value="EEQ97279.1"/>
    <property type="molecule type" value="Genomic_DNA"/>
</dbReference>
<keyword evidence="1" id="KW-0472">Membrane</keyword>
<feature type="transmembrane region" description="Helical" evidence="1">
    <location>
        <begin position="340"/>
        <end position="361"/>
    </location>
</feature>
<keyword evidence="3" id="KW-1185">Reference proteome</keyword>
<dbReference type="RefSeq" id="XP_002764562.1">
    <property type="nucleotide sequence ID" value="XM_002764516.1"/>
</dbReference>
<feature type="transmembrane region" description="Helical" evidence="1">
    <location>
        <begin position="124"/>
        <end position="147"/>
    </location>
</feature>
<protein>
    <submittedName>
        <fullName evidence="2">Uncharacterized protein</fullName>
    </submittedName>
</protein>
<gene>
    <name evidence="2" type="ORF">Pmar_PMAR024721</name>
</gene>
<accession>C5M149</accession>
<feature type="transmembrane region" description="Helical" evidence="1">
    <location>
        <begin position="20"/>
        <end position="47"/>
    </location>
</feature>
<evidence type="ECO:0000313" key="3">
    <source>
        <dbReference type="Proteomes" id="UP000007800"/>
    </source>
</evidence>
<sequence>MLRASYPHTMKTEDSSRKCLRFITSIIYILVILVVVAASLWSCYLTWTLIDDSLYAALSPQELTRLAHSQGVNLFIPVNPLGVTKIVVICMAAVACAAGFIGGVQHLSATIRETNPYKCILPGLYLLFLLFLVVAGVLVAGACFGISHLSKAVDEQIDHQLVKASEETGGLISPNLKEDVAKFITPLVAFYDTFKCTTTEKVDCWSAEVGKITCSPAASARAVAAANEVCSLPPRLDRHFSASSNQCSNCFTAHGHTQAAQIIRASSDVQKFCIFPFTQLRDATVSRLRLMDRGFLCSQLVYTSVNAQKSIVTQVNAQQLMDLADSLGVAIFLPINPVRASWIVAIIVGVMIPLSAVLGIVYHCSSTIRKRKLWRYTVGGTFFGLLLLTFVGALLVGGTGIGMSIIGKLSLNGIKEVVNKYPEVALSLITLAILRDYSITIPVGELQQTVERFTDASCTALPKDISCSRPFIDKVQCTEVYNVDDAIFSDVVTSVCSAVPSVEGFALQQRNCVACLDLIGTSQASNVICACTSQLRVWLQAISEKDQRRWMIIGVQNAVISGVALITLLWWIIWQVRHRRGNHDVAWRRKLSAADSAAPN</sequence>
<feature type="transmembrane region" description="Helical" evidence="1">
    <location>
        <begin position="83"/>
        <end position="104"/>
    </location>
</feature>
<keyword evidence="1" id="KW-0812">Transmembrane</keyword>
<organism evidence="3">
    <name type="scientific">Perkinsus marinus (strain ATCC 50983 / TXsc)</name>
    <dbReference type="NCBI Taxonomy" id="423536"/>
    <lineage>
        <taxon>Eukaryota</taxon>
        <taxon>Sar</taxon>
        <taxon>Alveolata</taxon>
        <taxon>Perkinsozoa</taxon>
        <taxon>Perkinsea</taxon>
        <taxon>Perkinsida</taxon>
        <taxon>Perkinsidae</taxon>
        <taxon>Perkinsus</taxon>
    </lineage>
</organism>
<dbReference type="OrthoDB" id="10459767at2759"/>
<reference evidence="2 3" key="1">
    <citation type="submission" date="2008-07" db="EMBL/GenBank/DDBJ databases">
        <authorList>
            <person name="El-Sayed N."/>
            <person name="Caler E."/>
            <person name="Inman J."/>
            <person name="Amedeo P."/>
            <person name="Hass B."/>
            <person name="Wortman J."/>
        </authorList>
    </citation>
    <scope>NUCLEOTIDE SEQUENCE [LARGE SCALE GENOMIC DNA]</scope>
    <source>
        <strain evidence="3">ATCC 50983 / TXsc</strain>
    </source>
</reference>
<evidence type="ECO:0000313" key="2">
    <source>
        <dbReference type="EMBL" id="EEQ97279.1"/>
    </source>
</evidence>
<dbReference type="GeneID" id="9054504"/>
<proteinExistence type="predicted"/>
<evidence type="ECO:0000256" key="1">
    <source>
        <dbReference type="SAM" id="Phobius"/>
    </source>
</evidence>
<keyword evidence="1" id="KW-1133">Transmembrane helix</keyword>